<evidence type="ECO:0000256" key="1">
    <source>
        <dbReference type="SAM" id="SignalP"/>
    </source>
</evidence>
<dbReference type="EMBL" id="BMAV01000799">
    <property type="protein sequence ID" value="GFY38350.1"/>
    <property type="molecule type" value="Genomic_DNA"/>
</dbReference>
<comment type="caution">
    <text evidence="2">The sequence shown here is derived from an EMBL/GenBank/DDBJ whole genome shotgun (WGS) entry which is preliminary data.</text>
</comment>
<evidence type="ECO:0000313" key="2">
    <source>
        <dbReference type="EMBL" id="GFY38350.1"/>
    </source>
</evidence>
<keyword evidence="3" id="KW-1185">Reference proteome</keyword>
<dbReference type="OrthoDB" id="6443514at2759"/>
<protein>
    <submittedName>
        <fullName evidence="2">Uncharacterized protein</fullName>
    </submittedName>
</protein>
<name>A0A8X6WPC3_9ARAC</name>
<feature type="chain" id="PRO_5036468989" evidence="1">
    <location>
        <begin position="28"/>
        <end position="93"/>
    </location>
</feature>
<feature type="signal peptide" evidence="1">
    <location>
        <begin position="1"/>
        <end position="27"/>
    </location>
</feature>
<proteinExistence type="predicted"/>
<organism evidence="2 3">
    <name type="scientific">Trichonephila inaurata madagascariensis</name>
    <dbReference type="NCBI Taxonomy" id="2747483"/>
    <lineage>
        <taxon>Eukaryota</taxon>
        <taxon>Metazoa</taxon>
        <taxon>Ecdysozoa</taxon>
        <taxon>Arthropoda</taxon>
        <taxon>Chelicerata</taxon>
        <taxon>Arachnida</taxon>
        <taxon>Araneae</taxon>
        <taxon>Araneomorphae</taxon>
        <taxon>Entelegynae</taxon>
        <taxon>Araneoidea</taxon>
        <taxon>Nephilidae</taxon>
        <taxon>Trichonephila</taxon>
        <taxon>Trichonephila inaurata</taxon>
    </lineage>
</organism>
<dbReference type="AlphaFoldDB" id="A0A8X6WPC3"/>
<evidence type="ECO:0000313" key="3">
    <source>
        <dbReference type="Proteomes" id="UP000886998"/>
    </source>
</evidence>
<sequence length="93" mass="10845">MTSVTSKMNSKVILMVTAAFLWSCSKALEARHHRETWWKDTKIPETSNESIKKAIEFMLEAEKNFIRFGQASSRAHWDWSVNITEENRKVKVS</sequence>
<accession>A0A8X6WPC3</accession>
<keyword evidence="1" id="KW-0732">Signal</keyword>
<gene>
    <name evidence="2" type="ORF">TNIN_309411</name>
</gene>
<reference evidence="2" key="1">
    <citation type="submission" date="2020-08" db="EMBL/GenBank/DDBJ databases">
        <title>Multicomponent nature underlies the extraordinary mechanical properties of spider dragline silk.</title>
        <authorList>
            <person name="Kono N."/>
            <person name="Nakamura H."/>
            <person name="Mori M."/>
            <person name="Yoshida Y."/>
            <person name="Ohtoshi R."/>
            <person name="Malay A.D."/>
            <person name="Moran D.A.P."/>
            <person name="Tomita M."/>
            <person name="Numata K."/>
            <person name="Arakawa K."/>
        </authorList>
    </citation>
    <scope>NUCLEOTIDE SEQUENCE</scope>
</reference>
<dbReference type="Proteomes" id="UP000886998">
    <property type="component" value="Unassembled WGS sequence"/>
</dbReference>